<feature type="domain" description="SCP2" evidence="1">
    <location>
        <begin position="23"/>
        <end position="115"/>
    </location>
</feature>
<comment type="caution">
    <text evidence="2">The sequence shown here is derived from an EMBL/GenBank/DDBJ whole genome shotgun (WGS) entry which is preliminary data.</text>
</comment>
<dbReference type="EMBL" id="CADEPM010000004">
    <property type="protein sequence ID" value="CAB3403849.1"/>
    <property type="molecule type" value="Genomic_DNA"/>
</dbReference>
<proteinExistence type="predicted"/>
<dbReference type="Gene3D" id="3.30.1050.10">
    <property type="entry name" value="SCP2 sterol-binding domain"/>
    <property type="match status" value="1"/>
</dbReference>
<name>A0A8S1ESZ8_9PELO</name>
<sequence>MVTKDELSSNFLFEIMSTEIAEGKHDALKKIKGVVEFHITVGGVEKLVYTFDLRSFPGTVKPGPSSVKPNSVITVEDENFVKLCLGEIEPVQGFLTKKFSVRGDILLMQKLNTVMRGVRKNLL</sequence>
<evidence type="ECO:0000313" key="2">
    <source>
        <dbReference type="EMBL" id="CAB3403849.1"/>
    </source>
</evidence>
<dbReference type="Pfam" id="PF02036">
    <property type="entry name" value="SCP2"/>
    <property type="match status" value="1"/>
</dbReference>
<dbReference type="Proteomes" id="UP000494206">
    <property type="component" value="Unassembled WGS sequence"/>
</dbReference>
<accession>A0A8S1ESZ8</accession>
<evidence type="ECO:0000313" key="3">
    <source>
        <dbReference type="Proteomes" id="UP000494206"/>
    </source>
</evidence>
<dbReference type="PANTHER" id="PTHR10094">
    <property type="entry name" value="STEROL CARRIER PROTEIN 2 SCP-2 FAMILY PROTEIN"/>
    <property type="match status" value="1"/>
</dbReference>
<dbReference type="GO" id="GO:0005829">
    <property type="term" value="C:cytosol"/>
    <property type="evidence" value="ECO:0007669"/>
    <property type="project" value="TreeGrafter"/>
</dbReference>
<dbReference type="PANTHER" id="PTHR10094:SF25">
    <property type="entry name" value="SCP2 STEROL-BINDING DOMAIN-CONTAINING PROTEIN 1"/>
    <property type="match status" value="1"/>
</dbReference>
<reference evidence="2 3" key="1">
    <citation type="submission" date="2020-04" db="EMBL/GenBank/DDBJ databases">
        <authorList>
            <person name="Laetsch R D."/>
            <person name="Stevens L."/>
            <person name="Kumar S."/>
            <person name="Blaxter L. M."/>
        </authorList>
    </citation>
    <scope>NUCLEOTIDE SEQUENCE [LARGE SCALE GENOMIC DNA]</scope>
</reference>
<dbReference type="OrthoDB" id="3592703at2759"/>
<keyword evidence="3" id="KW-1185">Reference proteome</keyword>
<organism evidence="2 3">
    <name type="scientific">Caenorhabditis bovis</name>
    <dbReference type="NCBI Taxonomy" id="2654633"/>
    <lineage>
        <taxon>Eukaryota</taxon>
        <taxon>Metazoa</taxon>
        <taxon>Ecdysozoa</taxon>
        <taxon>Nematoda</taxon>
        <taxon>Chromadorea</taxon>
        <taxon>Rhabditida</taxon>
        <taxon>Rhabditina</taxon>
        <taxon>Rhabditomorpha</taxon>
        <taxon>Rhabditoidea</taxon>
        <taxon>Rhabditidae</taxon>
        <taxon>Peloderinae</taxon>
        <taxon>Caenorhabditis</taxon>
    </lineage>
</organism>
<dbReference type="AlphaFoldDB" id="A0A8S1ESZ8"/>
<protein>
    <recommendedName>
        <fullName evidence="1">SCP2 domain-containing protein</fullName>
    </recommendedName>
</protein>
<evidence type="ECO:0000259" key="1">
    <source>
        <dbReference type="Pfam" id="PF02036"/>
    </source>
</evidence>
<dbReference type="InterPro" id="IPR003033">
    <property type="entry name" value="SCP2_sterol-bd_dom"/>
</dbReference>
<gene>
    <name evidence="2" type="ORF">CBOVIS_LOCUS6260</name>
</gene>
<dbReference type="InterPro" id="IPR036527">
    <property type="entry name" value="SCP2_sterol-bd_dom_sf"/>
</dbReference>
<dbReference type="SUPFAM" id="SSF55718">
    <property type="entry name" value="SCP-like"/>
    <property type="match status" value="1"/>
</dbReference>